<dbReference type="GO" id="GO:0008967">
    <property type="term" value="F:phosphoglycolate phosphatase activity"/>
    <property type="evidence" value="ECO:0007669"/>
    <property type="project" value="TreeGrafter"/>
</dbReference>
<reference evidence="1" key="1">
    <citation type="journal article" date="2021" name="PeerJ">
        <title>Extensive microbial diversity within the chicken gut microbiome revealed by metagenomics and culture.</title>
        <authorList>
            <person name="Gilroy R."/>
            <person name="Ravi A."/>
            <person name="Getino M."/>
            <person name="Pursley I."/>
            <person name="Horton D.L."/>
            <person name="Alikhan N.F."/>
            <person name="Baker D."/>
            <person name="Gharbi K."/>
            <person name="Hall N."/>
            <person name="Watson M."/>
            <person name="Adriaenssens E.M."/>
            <person name="Foster-Nyarko E."/>
            <person name="Jarju S."/>
            <person name="Secka A."/>
            <person name="Antonio M."/>
            <person name="Oren A."/>
            <person name="Chaudhuri R.R."/>
            <person name="La Ragione R."/>
            <person name="Hildebrand F."/>
            <person name="Pallen M.J."/>
        </authorList>
    </citation>
    <scope>NUCLEOTIDE SEQUENCE</scope>
    <source>
        <strain evidence="1">CHK178-16964</strain>
    </source>
</reference>
<dbReference type="AlphaFoldDB" id="A0A9D2HFD3"/>
<dbReference type="InterPro" id="IPR041492">
    <property type="entry name" value="HAD_2"/>
</dbReference>
<sequence length="254" mass="28607">MDTMDSKHKLCFGPEMVKAWGLQEHGKEVLDIWNRISLYSETRGINRFPGLEKTLQACRERGFIQEDFSALSRWLESAEGYSNGTLARAIEETGDPFLKKVLSWSENVNQAIRELPESYPFAGVKETLQYMGSYADLAVVSSANREAVEGEWTRHGMIGLVKEVLAQDSGSKAACIGRLLEEGYEKDHVLMIGDAPGDGKAADKNGVLFYPVVIRKEEGSWKRLKDEGFQRFLDGTYRGDFQSELLEEFHAALR</sequence>
<dbReference type="GO" id="GO:0006281">
    <property type="term" value="P:DNA repair"/>
    <property type="evidence" value="ECO:0007669"/>
    <property type="project" value="TreeGrafter"/>
</dbReference>
<evidence type="ECO:0000313" key="1">
    <source>
        <dbReference type="EMBL" id="HJA70530.1"/>
    </source>
</evidence>
<dbReference type="Proteomes" id="UP000823900">
    <property type="component" value="Unassembled WGS sequence"/>
</dbReference>
<organism evidence="1 2">
    <name type="scientific">Candidatus Lachnoclostridium stercoravium</name>
    <dbReference type="NCBI Taxonomy" id="2838633"/>
    <lineage>
        <taxon>Bacteria</taxon>
        <taxon>Bacillati</taxon>
        <taxon>Bacillota</taxon>
        <taxon>Clostridia</taxon>
        <taxon>Lachnospirales</taxon>
        <taxon>Lachnospiraceae</taxon>
    </lineage>
</organism>
<comment type="caution">
    <text evidence="1">The sequence shown here is derived from an EMBL/GenBank/DDBJ whole genome shotgun (WGS) entry which is preliminary data.</text>
</comment>
<dbReference type="SUPFAM" id="SSF56784">
    <property type="entry name" value="HAD-like"/>
    <property type="match status" value="1"/>
</dbReference>
<dbReference type="PANTHER" id="PTHR43434:SF1">
    <property type="entry name" value="PHOSPHOGLYCOLATE PHOSPHATASE"/>
    <property type="match status" value="1"/>
</dbReference>
<name>A0A9D2HFD3_9FIRM</name>
<reference evidence="1" key="2">
    <citation type="submission" date="2021-04" db="EMBL/GenBank/DDBJ databases">
        <authorList>
            <person name="Gilroy R."/>
        </authorList>
    </citation>
    <scope>NUCLEOTIDE SEQUENCE</scope>
    <source>
        <strain evidence="1">CHK178-16964</strain>
    </source>
</reference>
<dbReference type="PANTHER" id="PTHR43434">
    <property type="entry name" value="PHOSPHOGLYCOLATE PHOSPHATASE"/>
    <property type="match status" value="1"/>
</dbReference>
<dbReference type="InterPro" id="IPR050155">
    <property type="entry name" value="HAD-like_hydrolase_sf"/>
</dbReference>
<dbReference type="EMBL" id="DWZA01000026">
    <property type="protein sequence ID" value="HJA70530.1"/>
    <property type="molecule type" value="Genomic_DNA"/>
</dbReference>
<proteinExistence type="predicted"/>
<dbReference type="InterPro" id="IPR023214">
    <property type="entry name" value="HAD_sf"/>
</dbReference>
<dbReference type="InterPro" id="IPR036412">
    <property type="entry name" value="HAD-like_sf"/>
</dbReference>
<dbReference type="GO" id="GO:0005829">
    <property type="term" value="C:cytosol"/>
    <property type="evidence" value="ECO:0007669"/>
    <property type="project" value="TreeGrafter"/>
</dbReference>
<dbReference type="Gene3D" id="3.40.50.1000">
    <property type="entry name" value="HAD superfamily/HAD-like"/>
    <property type="match status" value="1"/>
</dbReference>
<gene>
    <name evidence="1" type="ORF">IAA07_02985</name>
</gene>
<dbReference type="Pfam" id="PF13419">
    <property type="entry name" value="HAD_2"/>
    <property type="match status" value="1"/>
</dbReference>
<accession>A0A9D2HFD3</accession>
<evidence type="ECO:0000313" key="2">
    <source>
        <dbReference type="Proteomes" id="UP000823900"/>
    </source>
</evidence>
<protein>
    <submittedName>
        <fullName evidence="1">HAD hydrolase-like protein</fullName>
    </submittedName>
</protein>
<keyword evidence="1" id="KW-0378">Hydrolase</keyword>